<dbReference type="KEGG" id="cci:CC1G_10543"/>
<comment type="caution">
    <text evidence="8">The sequence shown here is derived from an EMBL/GenBank/DDBJ whole genome shotgun (WGS) entry which is preliminary data.</text>
</comment>
<comment type="similarity">
    <text evidence="1">Belongs to the WD repeat ESC family.</text>
</comment>
<feature type="region of interest" description="Disordered" evidence="7">
    <location>
        <begin position="128"/>
        <end position="149"/>
    </location>
</feature>
<keyword evidence="3" id="KW-0677">Repeat</keyword>
<dbReference type="SMART" id="SM00320">
    <property type="entry name" value="WD40"/>
    <property type="match status" value="2"/>
</dbReference>
<dbReference type="AlphaFoldDB" id="A8N1C2"/>
<protein>
    <submittedName>
        <fullName evidence="8">Uncharacterized protein</fullName>
    </submittedName>
</protein>
<evidence type="ECO:0000256" key="1">
    <source>
        <dbReference type="ARBA" id="ARBA00008075"/>
    </source>
</evidence>
<dbReference type="SUPFAM" id="SSF50978">
    <property type="entry name" value="WD40 repeat-like"/>
    <property type="match status" value="1"/>
</dbReference>
<evidence type="ECO:0000313" key="9">
    <source>
        <dbReference type="Proteomes" id="UP000001861"/>
    </source>
</evidence>
<dbReference type="Gene3D" id="2.130.10.10">
    <property type="entry name" value="YVTN repeat-like/Quinoprotein amine dehydrogenase"/>
    <property type="match status" value="1"/>
</dbReference>
<dbReference type="RefSeq" id="XP_001828671.2">
    <property type="nucleotide sequence ID" value="XM_001828619.2"/>
</dbReference>
<evidence type="ECO:0000256" key="6">
    <source>
        <dbReference type="PROSITE-ProRule" id="PRU00221"/>
    </source>
</evidence>
<dbReference type="STRING" id="240176.A8N1C2"/>
<name>A8N1C2_COPC7</name>
<proteinExistence type="inferred from homology"/>
<dbReference type="PROSITE" id="PS50082">
    <property type="entry name" value="WD_REPEATS_2"/>
    <property type="match status" value="2"/>
</dbReference>
<evidence type="ECO:0000256" key="2">
    <source>
        <dbReference type="ARBA" id="ARBA00022574"/>
    </source>
</evidence>
<dbReference type="Pfam" id="PF00400">
    <property type="entry name" value="WD40"/>
    <property type="match status" value="2"/>
</dbReference>
<keyword evidence="4" id="KW-0805">Transcription regulation</keyword>
<keyword evidence="9" id="KW-1185">Reference proteome</keyword>
<sequence>MVARYWDAVAVAAEHSVWIFFTHHPKRKPVRIDLPKEPPEKLIAADRICLAWAICNTTLSQPLLIISRGSLVYVYNVELEDICSYLRGHGGAITSIAVHPRYPDLFCTTSRDHSARIYNLRLPPVQAPNNPHWPPMPKQTPSRAGPAHGLHMNQPEGSGLGRCIIVLMGGRSGGHNAAVLGAAFHEDLPIIATCGMDRAVKIWHIRTNEAGDRMLREDKPLFSSTRIHKGRVLSVSWIGSDATLISHCAPAIMRKDSESDDIETYLEAGTVVVWRWLGMDRFFPAKYYHLQQQGIRQTVLRGCSSDYQESSSFKVLTAYAFRDMPDQYTVPRGVLYQSPYHDPLFLSIYPEDDHFLITNIALMKPRQIPSFDEMFAGILNTNVAPAAANEADETDGLLVPGNYLNTNLRY</sequence>
<dbReference type="PROSITE" id="PS50294">
    <property type="entry name" value="WD_REPEATS_REGION"/>
    <property type="match status" value="1"/>
</dbReference>
<feature type="repeat" description="WD" evidence="6">
    <location>
        <begin position="172"/>
        <end position="213"/>
    </location>
</feature>
<evidence type="ECO:0000256" key="7">
    <source>
        <dbReference type="SAM" id="MobiDB-lite"/>
    </source>
</evidence>
<evidence type="ECO:0000256" key="4">
    <source>
        <dbReference type="ARBA" id="ARBA00023015"/>
    </source>
</evidence>
<dbReference type="VEuPathDB" id="FungiDB:CC1G_10543"/>
<accession>A8N1C2</accession>
<dbReference type="InParanoid" id="A8N1C2"/>
<keyword evidence="2 6" id="KW-0853">WD repeat</keyword>
<evidence type="ECO:0000256" key="3">
    <source>
        <dbReference type="ARBA" id="ARBA00022737"/>
    </source>
</evidence>
<reference evidence="8 9" key="1">
    <citation type="journal article" date="2010" name="Proc. Natl. Acad. Sci. U.S.A.">
        <title>Insights into evolution of multicellular fungi from the assembled chromosomes of the mushroom Coprinopsis cinerea (Coprinus cinereus).</title>
        <authorList>
            <person name="Stajich J.E."/>
            <person name="Wilke S.K."/>
            <person name="Ahren D."/>
            <person name="Au C.H."/>
            <person name="Birren B.W."/>
            <person name="Borodovsky M."/>
            <person name="Burns C."/>
            <person name="Canback B."/>
            <person name="Casselton L.A."/>
            <person name="Cheng C.K."/>
            <person name="Deng J."/>
            <person name="Dietrich F.S."/>
            <person name="Fargo D.C."/>
            <person name="Farman M.L."/>
            <person name="Gathman A.C."/>
            <person name="Goldberg J."/>
            <person name="Guigo R."/>
            <person name="Hoegger P.J."/>
            <person name="Hooker J.B."/>
            <person name="Huggins A."/>
            <person name="James T.Y."/>
            <person name="Kamada T."/>
            <person name="Kilaru S."/>
            <person name="Kodira C."/>
            <person name="Kues U."/>
            <person name="Kupfer D."/>
            <person name="Kwan H.S."/>
            <person name="Lomsadze A."/>
            <person name="Li W."/>
            <person name="Lilly W.W."/>
            <person name="Ma L.J."/>
            <person name="Mackey A.J."/>
            <person name="Manning G."/>
            <person name="Martin F."/>
            <person name="Muraguchi H."/>
            <person name="Natvig D.O."/>
            <person name="Palmerini H."/>
            <person name="Ramesh M.A."/>
            <person name="Rehmeyer C.J."/>
            <person name="Roe B.A."/>
            <person name="Shenoy N."/>
            <person name="Stanke M."/>
            <person name="Ter-Hovhannisyan V."/>
            <person name="Tunlid A."/>
            <person name="Velagapudi R."/>
            <person name="Vision T.J."/>
            <person name="Zeng Q."/>
            <person name="Zolan M.E."/>
            <person name="Pukkila P.J."/>
        </authorList>
    </citation>
    <scope>NUCLEOTIDE SEQUENCE [LARGE SCALE GENOMIC DNA]</scope>
    <source>
        <strain evidence="9">Okayama-7 / 130 / ATCC MYA-4618 / FGSC 9003</strain>
    </source>
</reference>
<feature type="repeat" description="WD" evidence="6">
    <location>
        <begin position="86"/>
        <end position="121"/>
    </location>
</feature>
<gene>
    <name evidence="8" type="ORF">CC1G_10543</name>
</gene>
<dbReference type="GeneID" id="6005096"/>
<dbReference type="InterPro" id="IPR015943">
    <property type="entry name" value="WD40/YVTN_repeat-like_dom_sf"/>
</dbReference>
<evidence type="ECO:0000313" key="8">
    <source>
        <dbReference type="EMBL" id="EAU93175.2"/>
    </source>
</evidence>
<dbReference type="EMBL" id="AACS02000001">
    <property type="protein sequence ID" value="EAU93175.2"/>
    <property type="molecule type" value="Genomic_DNA"/>
</dbReference>
<organism evidence="8 9">
    <name type="scientific">Coprinopsis cinerea (strain Okayama-7 / 130 / ATCC MYA-4618 / FGSC 9003)</name>
    <name type="common">Inky cap fungus</name>
    <name type="synonym">Hormographiella aspergillata</name>
    <dbReference type="NCBI Taxonomy" id="240176"/>
    <lineage>
        <taxon>Eukaryota</taxon>
        <taxon>Fungi</taxon>
        <taxon>Dikarya</taxon>
        <taxon>Basidiomycota</taxon>
        <taxon>Agaricomycotina</taxon>
        <taxon>Agaricomycetes</taxon>
        <taxon>Agaricomycetidae</taxon>
        <taxon>Agaricales</taxon>
        <taxon>Agaricineae</taxon>
        <taxon>Psathyrellaceae</taxon>
        <taxon>Coprinopsis</taxon>
    </lineage>
</organism>
<dbReference type="PANTHER" id="PTHR10253">
    <property type="entry name" value="POLYCOMB PROTEIN"/>
    <property type="match status" value="1"/>
</dbReference>
<dbReference type="OrthoDB" id="7318948at2759"/>
<dbReference type="HOGENOM" id="CLU_035513_0_0_1"/>
<dbReference type="InterPro" id="IPR051243">
    <property type="entry name" value="PcG_WD-repeat"/>
</dbReference>
<dbReference type="Proteomes" id="UP000001861">
    <property type="component" value="Unassembled WGS sequence"/>
</dbReference>
<dbReference type="InterPro" id="IPR001680">
    <property type="entry name" value="WD40_rpt"/>
</dbReference>
<dbReference type="OMA" id="YSARIYD"/>
<keyword evidence="5" id="KW-0804">Transcription</keyword>
<evidence type="ECO:0000256" key="5">
    <source>
        <dbReference type="ARBA" id="ARBA00023163"/>
    </source>
</evidence>
<dbReference type="eggNOG" id="KOG1034">
    <property type="taxonomic scope" value="Eukaryota"/>
</dbReference>
<dbReference type="InterPro" id="IPR036322">
    <property type="entry name" value="WD40_repeat_dom_sf"/>
</dbReference>